<dbReference type="InterPro" id="IPR019307">
    <property type="entry name" value="RNA-bd_AU-1/RNase_E/G"/>
</dbReference>
<sequence length="369" mass="41619">MSIKSKTWLLDSQKGYTRLMCFENKHCLYCDVDLPSPPPHYGAIYEGKVTKILQTANLAFLDLGERLEAVLSLPERHFPKPQEGETLLVQITREPSPSQGKLAMASRAIEVPWGPFVWTPGEPGLRFSKKLTVEVRKNLESLLTPLMSEDDGLLVRSHVSAFSSEELLACHTKIVSRSFFEILKQIQHDHFIKKLLTLTTPKDTIKVDSLALYSDFTKAIASHPYAPILLHEKEGTFDENLEEAWEKMFEIHVPISGGGEIIIEKTHAFYAIDINTGQTNQPAHAFLKKAIDTAFEEIRKRDLGGIILIDIPFPPKSQGDLLGYVKREAQRDLNPPKIHGITSLGILEITRKHRSLPPLEKIVNFEKSI</sequence>
<comment type="cofactor">
    <cofactor evidence="1">
        <name>Mg(2+)</name>
        <dbReference type="ChEBI" id="CHEBI:18420"/>
    </cofactor>
</comment>
<evidence type="ECO:0000256" key="1">
    <source>
        <dbReference type="ARBA" id="ARBA00001946"/>
    </source>
</evidence>
<gene>
    <name evidence="9" type="ORF">Bealeia1_01348</name>
</gene>
<name>A0ABZ2C4R5_9PROT</name>
<feature type="domain" description="RNA-binding protein AU-1/Ribonuclease E/G" evidence="8">
    <location>
        <begin position="117"/>
        <end position="353"/>
    </location>
</feature>
<proteinExistence type="predicted"/>
<keyword evidence="6" id="KW-0460">Magnesium</keyword>
<evidence type="ECO:0000256" key="7">
    <source>
        <dbReference type="ARBA" id="ARBA00022884"/>
    </source>
</evidence>
<evidence type="ECO:0000313" key="10">
    <source>
        <dbReference type="Proteomes" id="UP001330434"/>
    </source>
</evidence>
<dbReference type="SUPFAM" id="SSF50249">
    <property type="entry name" value="Nucleic acid-binding proteins"/>
    <property type="match status" value="1"/>
</dbReference>
<evidence type="ECO:0000259" key="8">
    <source>
        <dbReference type="Pfam" id="PF10150"/>
    </source>
</evidence>
<dbReference type="PANTHER" id="PTHR30001:SF1">
    <property type="entry name" value="RIBONUCLEASE E_G-LIKE PROTEIN, CHLOROPLASTIC"/>
    <property type="match status" value="1"/>
</dbReference>
<dbReference type="PANTHER" id="PTHR30001">
    <property type="entry name" value="RIBONUCLEASE"/>
    <property type="match status" value="1"/>
</dbReference>
<keyword evidence="4" id="KW-0255">Endonuclease</keyword>
<evidence type="ECO:0000256" key="3">
    <source>
        <dbReference type="ARBA" id="ARBA00022723"/>
    </source>
</evidence>
<dbReference type="Proteomes" id="UP001330434">
    <property type="component" value="Chromosome"/>
</dbReference>
<dbReference type="InterPro" id="IPR012340">
    <property type="entry name" value="NA-bd_OB-fold"/>
</dbReference>
<dbReference type="InterPro" id="IPR004659">
    <property type="entry name" value="RNase_E/G"/>
</dbReference>
<dbReference type="EMBL" id="CP133270">
    <property type="protein sequence ID" value="WVX67151.1"/>
    <property type="molecule type" value="Genomic_DNA"/>
</dbReference>
<evidence type="ECO:0000256" key="5">
    <source>
        <dbReference type="ARBA" id="ARBA00022801"/>
    </source>
</evidence>
<organism evidence="9 10">
    <name type="scientific">Candidatus Bealeia paramacronuclearis</name>
    <dbReference type="NCBI Taxonomy" id="1921001"/>
    <lineage>
        <taxon>Bacteria</taxon>
        <taxon>Pseudomonadati</taxon>
        <taxon>Pseudomonadota</taxon>
        <taxon>Alphaproteobacteria</taxon>
        <taxon>Holosporales</taxon>
        <taxon>Holosporaceae</taxon>
        <taxon>Candidatus Bealeia</taxon>
    </lineage>
</organism>
<keyword evidence="10" id="KW-1185">Reference proteome</keyword>
<reference evidence="9 10" key="1">
    <citation type="journal article" date="2024" name="Environ. Microbiol.">
        <title>Novel evolutionary insights on the interactions of the Holosporales (Alphaproteobacteria) with eukaryotic hosts from comparative genomics.</title>
        <authorList>
            <person name="Giovannini M."/>
            <person name="Petroni G."/>
            <person name="Castelli M."/>
        </authorList>
    </citation>
    <scope>NUCLEOTIDE SEQUENCE [LARGE SCALE GENOMIC DNA]</scope>
    <source>
        <strain evidence="9 10">US_Bl 15I1</strain>
    </source>
</reference>
<dbReference type="Pfam" id="PF10150">
    <property type="entry name" value="RNase_E_G"/>
    <property type="match status" value="1"/>
</dbReference>
<dbReference type="RefSeq" id="WP_331255935.1">
    <property type="nucleotide sequence ID" value="NZ_CP133270.1"/>
</dbReference>
<evidence type="ECO:0000313" key="9">
    <source>
        <dbReference type="EMBL" id="WVX67151.1"/>
    </source>
</evidence>
<accession>A0ABZ2C4R5</accession>
<evidence type="ECO:0000256" key="2">
    <source>
        <dbReference type="ARBA" id="ARBA00022722"/>
    </source>
</evidence>
<keyword evidence="2" id="KW-0540">Nuclease</keyword>
<keyword evidence="5" id="KW-0378">Hydrolase</keyword>
<keyword evidence="3" id="KW-0479">Metal-binding</keyword>
<keyword evidence="7" id="KW-0694">RNA-binding</keyword>
<evidence type="ECO:0000256" key="6">
    <source>
        <dbReference type="ARBA" id="ARBA00022842"/>
    </source>
</evidence>
<protein>
    <submittedName>
        <fullName evidence="9">Rne/Rng family ribonuclease</fullName>
    </submittedName>
</protein>
<evidence type="ECO:0000256" key="4">
    <source>
        <dbReference type="ARBA" id="ARBA00022759"/>
    </source>
</evidence>